<proteinExistence type="predicted"/>
<comment type="caution">
    <text evidence="1">The sequence shown here is derived from an EMBL/GenBank/DDBJ whole genome shotgun (WGS) entry which is preliminary data.</text>
</comment>
<evidence type="ECO:0000313" key="1">
    <source>
        <dbReference type="EMBL" id="KKN44931.1"/>
    </source>
</evidence>
<organism evidence="1">
    <name type="scientific">marine sediment metagenome</name>
    <dbReference type="NCBI Taxonomy" id="412755"/>
    <lineage>
        <taxon>unclassified sequences</taxon>
        <taxon>metagenomes</taxon>
        <taxon>ecological metagenomes</taxon>
    </lineage>
</organism>
<dbReference type="EMBL" id="LAZR01001419">
    <property type="protein sequence ID" value="KKN44931.1"/>
    <property type="molecule type" value="Genomic_DNA"/>
</dbReference>
<dbReference type="AlphaFoldDB" id="A0A0F9T7I3"/>
<protein>
    <submittedName>
        <fullName evidence="1">Uncharacterized protein</fullName>
    </submittedName>
</protein>
<name>A0A0F9T7I3_9ZZZZ</name>
<gene>
    <name evidence="1" type="ORF">LCGC14_0688090</name>
</gene>
<sequence length="117" mass="13641">MGEFEVTFIYKVKVESEASLNYKEEREKVIVKARKIHEEQVRNAGSVDAKISEVRDLVWANEIAPLIGLKNRLIGRLRVDERGQPIPEGKIRRGIADQIVEITKDLEQYPQWRRQNN</sequence>
<accession>A0A0F9T7I3</accession>
<reference evidence="1" key="1">
    <citation type="journal article" date="2015" name="Nature">
        <title>Complex archaea that bridge the gap between prokaryotes and eukaryotes.</title>
        <authorList>
            <person name="Spang A."/>
            <person name="Saw J.H."/>
            <person name="Jorgensen S.L."/>
            <person name="Zaremba-Niedzwiedzka K."/>
            <person name="Martijn J."/>
            <person name="Lind A.E."/>
            <person name="van Eijk R."/>
            <person name="Schleper C."/>
            <person name="Guy L."/>
            <person name="Ettema T.J."/>
        </authorList>
    </citation>
    <scope>NUCLEOTIDE SEQUENCE</scope>
</reference>